<keyword evidence="2" id="KW-1185">Reference proteome</keyword>
<organism evidence="1 2">
    <name type="scientific">Demequina litorisediminis</name>
    <dbReference type="NCBI Taxonomy" id="1849022"/>
    <lineage>
        <taxon>Bacteria</taxon>
        <taxon>Bacillati</taxon>
        <taxon>Actinomycetota</taxon>
        <taxon>Actinomycetes</taxon>
        <taxon>Micrococcales</taxon>
        <taxon>Demequinaceae</taxon>
        <taxon>Demequina</taxon>
    </lineage>
</organism>
<evidence type="ECO:0000313" key="2">
    <source>
        <dbReference type="Proteomes" id="UP001157125"/>
    </source>
</evidence>
<reference evidence="2" key="1">
    <citation type="journal article" date="2019" name="Int. J. Syst. Evol. Microbiol.">
        <title>The Global Catalogue of Microorganisms (GCM) 10K type strain sequencing project: providing services to taxonomists for standard genome sequencing and annotation.</title>
        <authorList>
            <consortium name="The Broad Institute Genomics Platform"/>
            <consortium name="The Broad Institute Genome Sequencing Center for Infectious Disease"/>
            <person name="Wu L."/>
            <person name="Ma J."/>
        </authorList>
    </citation>
    <scope>NUCLEOTIDE SEQUENCE [LARGE SCALE GENOMIC DNA]</scope>
    <source>
        <strain evidence="2">NBRC 112299</strain>
    </source>
</reference>
<protein>
    <submittedName>
        <fullName evidence="1">Uncharacterized protein</fullName>
    </submittedName>
</protein>
<accession>A0ABQ6IFW9</accession>
<dbReference type="Proteomes" id="UP001157125">
    <property type="component" value="Unassembled WGS sequence"/>
</dbReference>
<name>A0ABQ6IFW9_9MICO</name>
<sequence>MRGRHRSDVDGAHLAIEQRGVTGDERAVDGLHQGTQQRCREDGVLRQRAHADVGRQRLPDRLEARRLAAVSEDRGHAGVIFLKFRAGLPHHASDLRRCAVAAMDHERHGRAEVRGDARVERELRGA</sequence>
<gene>
    <name evidence="1" type="ORF">GCM10025876_25250</name>
</gene>
<proteinExistence type="predicted"/>
<comment type="caution">
    <text evidence="1">The sequence shown here is derived from an EMBL/GenBank/DDBJ whole genome shotgun (WGS) entry which is preliminary data.</text>
</comment>
<evidence type="ECO:0000313" key="1">
    <source>
        <dbReference type="EMBL" id="GMA36321.1"/>
    </source>
</evidence>
<dbReference type="EMBL" id="BSUN01000001">
    <property type="protein sequence ID" value="GMA36321.1"/>
    <property type="molecule type" value="Genomic_DNA"/>
</dbReference>